<feature type="domain" description="Peptidase M12A" evidence="2">
    <location>
        <begin position="178"/>
        <end position="203"/>
    </location>
</feature>
<evidence type="ECO:0000256" key="1">
    <source>
        <dbReference type="SAM" id="SignalP"/>
    </source>
</evidence>
<evidence type="ECO:0000313" key="4">
    <source>
        <dbReference type="Proteomes" id="UP001305779"/>
    </source>
</evidence>
<dbReference type="EMBL" id="JAXOVC010000007">
    <property type="protein sequence ID" value="KAK4499277.1"/>
    <property type="molecule type" value="Genomic_DNA"/>
</dbReference>
<feature type="chain" id="PRO_5046538769" description="Peptidase M12A domain-containing protein" evidence="1">
    <location>
        <begin position="21"/>
        <end position="343"/>
    </location>
</feature>
<sequence length="343" mass="37955">MALPKVVGITLTTLTIPCFTAPIPTPSPSESLTRRGYTVDPTPDDHYSGDGVYAWPGQGKDQDGKNKNPIYYCWVTAEAADKYSDILEDAIKKWEAALYPNSALRIELYPDTHGNPHVVCKDLPQPVDALCLTDGGEEGSSVSTTGYNWIDQGQSYRHYVYMVGYGGKSHDEAVLDLAHELGHVMGLGHEHQRDDRDDNIIFECRYLSGVDEAYKAIKDSNDPAFADLGDDEEAKLDRTCDSWDLADKYFKNAKPFVLGRNVGYPFGQFKQNGNFDYNSIMIYSTWDNSVDVPDDKDNLDTAEILRYDQNGNPVRIFQGGNEDPALAGPTTGDVAAVVGLYPK</sequence>
<dbReference type="SUPFAM" id="SSF55486">
    <property type="entry name" value="Metalloproteases ('zincins'), catalytic domain"/>
    <property type="match status" value="1"/>
</dbReference>
<dbReference type="Gene3D" id="3.40.390.10">
    <property type="entry name" value="Collagenase (Catalytic Domain)"/>
    <property type="match status" value="1"/>
</dbReference>
<dbReference type="InterPro" id="IPR024079">
    <property type="entry name" value="MetalloPept_cat_dom_sf"/>
</dbReference>
<name>A0ABR0ECQ7_ZASCE</name>
<dbReference type="Proteomes" id="UP001305779">
    <property type="component" value="Unassembled WGS sequence"/>
</dbReference>
<reference evidence="3 4" key="1">
    <citation type="journal article" date="2023" name="G3 (Bethesda)">
        <title>A chromosome-level genome assembly of Zasmidium syzygii isolated from banana leaves.</title>
        <authorList>
            <person name="van Westerhoven A.C."/>
            <person name="Mehrabi R."/>
            <person name="Talebi R."/>
            <person name="Steentjes M.B.F."/>
            <person name="Corcolon B."/>
            <person name="Chong P.A."/>
            <person name="Kema G.H.J."/>
            <person name="Seidl M.F."/>
        </authorList>
    </citation>
    <scope>NUCLEOTIDE SEQUENCE [LARGE SCALE GENOMIC DNA]</scope>
    <source>
        <strain evidence="3 4">P124</strain>
    </source>
</reference>
<evidence type="ECO:0000313" key="3">
    <source>
        <dbReference type="EMBL" id="KAK4499277.1"/>
    </source>
</evidence>
<dbReference type="InterPro" id="IPR001506">
    <property type="entry name" value="Peptidase_M12A"/>
</dbReference>
<keyword evidence="1" id="KW-0732">Signal</keyword>
<keyword evidence="4" id="KW-1185">Reference proteome</keyword>
<evidence type="ECO:0000259" key="2">
    <source>
        <dbReference type="Pfam" id="PF01400"/>
    </source>
</evidence>
<proteinExistence type="predicted"/>
<organism evidence="3 4">
    <name type="scientific">Zasmidium cellare</name>
    <name type="common">Wine cellar mold</name>
    <name type="synonym">Racodium cellare</name>
    <dbReference type="NCBI Taxonomy" id="395010"/>
    <lineage>
        <taxon>Eukaryota</taxon>
        <taxon>Fungi</taxon>
        <taxon>Dikarya</taxon>
        <taxon>Ascomycota</taxon>
        <taxon>Pezizomycotina</taxon>
        <taxon>Dothideomycetes</taxon>
        <taxon>Dothideomycetidae</taxon>
        <taxon>Mycosphaerellales</taxon>
        <taxon>Mycosphaerellaceae</taxon>
        <taxon>Zasmidium</taxon>
    </lineage>
</organism>
<protein>
    <recommendedName>
        <fullName evidence="2">Peptidase M12A domain-containing protein</fullName>
    </recommendedName>
</protein>
<feature type="signal peptide" evidence="1">
    <location>
        <begin position="1"/>
        <end position="20"/>
    </location>
</feature>
<accession>A0ABR0ECQ7</accession>
<gene>
    <name evidence="3" type="ORF">PRZ48_009790</name>
</gene>
<comment type="caution">
    <text evidence="3">The sequence shown here is derived from an EMBL/GenBank/DDBJ whole genome shotgun (WGS) entry which is preliminary data.</text>
</comment>
<dbReference type="Pfam" id="PF01400">
    <property type="entry name" value="Astacin"/>
    <property type="match status" value="1"/>
</dbReference>